<proteinExistence type="predicted"/>
<name>A0A0F9L1V2_9ZZZZ</name>
<dbReference type="AlphaFoldDB" id="A0A0F9L1V2"/>
<reference evidence="1" key="1">
    <citation type="journal article" date="2015" name="Nature">
        <title>Complex archaea that bridge the gap between prokaryotes and eukaryotes.</title>
        <authorList>
            <person name="Spang A."/>
            <person name="Saw J.H."/>
            <person name="Jorgensen S.L."/>
            <person name="Zaremba-Niedzwiedzka K."/>
            <person name="Martijn J."/>
            <person name="Lind A.E."/>
            <person name="van Eijk R."/>
            <person name="Schleper C."/>
            <person name="Guy L."/>
            <person name="Ettema T.J."/>
        </authorList>
    </citation>
    <scope>NUCLEOTIDE SEQUENCE</scope>
</reference>
<protein>
    <submittedName>
        <fullName evidence="1">Uncharacterized protein</fullName>
    </submittedName>
</protein>
<dbReference type="EMBL" id="LAZR01006927">
    <property type="protein sequence ID" value="KKM88674.1"/>
    <property type="molecule type" value="Genomic_DNA"/>
</dbReference>
<sequence length="52" mass="5966">MVRETCEPCRRAGRWSVDKECRKVGKYFVCSPCLSAYNEVRTIVLEATEVPV</sequence>
<comment type="caution">
    <text evidence="1">The sequence shown here is derived from an EMBL/GenBank/DDBJ whole genome shotgun (WGS) entry which is preliminary data.</text>
</comment>
<accession>A0A0F9L1V2</accession>
<gene>
    <name evidence="1" type="ORF">LCGC14_1256450</name>
</gene>
<evidence type="ECO:0000313" key="1">
    <source>
        <dbReference type="EMBL" id="KKM88674.1"/>
    </source>
</evidence>
<organism evidence="1">
    <name type="scientific">marine sediment metagenome</name>
    <dbReference type="NCBI Taxonomy" id="412755"/>
    <lineage>
        <taxon>unclassified sequences</taxon>
        <taxon>metagenomes</taxon>
        <taxon>ecological metagenomes</taxon>
    </lineage>
</organism>